<name>E3M6B1_CAERE</name>
<evidence type="ECO:0000256" key="3">
    <source>
        <dbReference type="ARBA" id="ARBA00023242"/>
    </source>
</evidence>
<evidence type="ECO:0000313" key="7">
    <source>
        <dbReference type="Proteomes" id="UP000008281"/>
    </source>
</evidence>
<keyword evidence="7" id="KW-1185">Reference proteome</keyword>
<dbReference type="FunCoup" id="E3M6B1">
    <property type="interactions" value="184"/>
</dbReference>
<dbReference type="PANTHER" id="PTHR12446:SF34">
    <property type="entry name" value="PROTEIN LIN-54 HOMOLOG"/>
    <property type="match status" value="1"/>
</dbReference>
<dbReference type="GO" id="GO:0070176">
    <property type="term" value="C:DRM complex"/>
    <property type="evidence" value="ECO:0007669"/>
    <property type="project" value="EnsemblMetazoa"/>
</dbReference>
<dbReference type="InParanoid" id="E3M6B1"/>
<dbReference type="PANTHER" id="PTHR12446">
    <property type="entry name" value="TESMIN/TSO1-RELATED"/>
    <property type="match status" value="1"/>
</dbReference>
<feature type="compositionally biased region" description="Basic and acidic residues" evidence="4">
    <location>
        <begin position="34"/>
        <end position="47"/>
    </location>
</feature>
<organism evidence="7">
    <name type="scientific">Caenorhabditis remanei</name>
    <name type="common">Caenorhabditis vulgaris</name>
    <dbReference type="NCBI Taxonomy" id="31234"/>
    <lineage>
        <taxon>Eukaryota</taxon>
        <taxon>Metazoa</taxon>
        <taxon>Ecdysozoa</taxon>
        <taxon>Nematoda</taxon>
        <taxon>Chromadorea</taxon>
        <taxon>Rhabditida</taxon>
        <taxon>Rhabditina</taxon>
        <taxon>Rhabditomorpha</taxon>
        <taxon>Rhabditoidea</taxon>
        <taxon>Rhabditidae</taxon>
        <taxon>Peloderinae</taxon>
        <taxon>Caenorhabditis</taxon>
    </lineage>
</organism>
<dbReference type="AlphaFoldDB" id="E3M6B1"/>
<evidence type="ECO:0000256" key="4">
    <source>
        <dbReference type="SAM" id="MobiDB-lite"/>
    </source>
</evidence>
<dbReference type="EMBL" id="DS268426">
    <property type="protein sequence ID" value="EFO93111.1"/>
    <property type="molecule type" value="Genomic_DNA"/>
</dbReference>
<feature type="domain" description="CRC" evidence="5">
    <location>
        <begin position="171"/>
        <end position="286"/>
    </location>
</feature>
<dbReference type="InterPro" id="IPR033467">
    <property type="entry name" value="Tesmin/TSO1-like_CXC"/>
</dbReference>
<dbReference type="InterPro" id="IPR005172">
    <property type="entry name" value="CRC"/>
</dbReference>
<accession>E3M6B1</accession>
<evidence type="ECO:0000313" key="6">
    <source>
        <dbReference type="EMBL" id="EFO93111.1"/>
    </source>
</evidence>
<evidence type="ECO:0000256" key="2">
    <source>
        <dbReference type="ARBA" id="ARBA00007267"/>
    </source>
</evidence>
<evidence type="ECO:0000256" key="1">
    <source>
        <dbReference type="ARBA" id="ARBA00004123"/>
    </source>
</evidence>
<dbReference type="GO" id="GO:0000794">
    <property type="term" value="C:condensed nuclear chromosome"/>
    <property type="evidence" value="ECO:0007669"/>
    <property type="project" value="EnsemblMetazoa"/>
</dbReference>
<dbReference type="HOGENOM" id="CLU_024128_1_0_1"/>
<dbReference type="GO" id="GO:0006355">
    <property type="term" value="P:regulation of DNA-templated transcription"/>
    <property type="evidence" value="ECO:0007669"/>
    <property type="project" value="TreeGrafter"/>
</dbReference>
<comment type="similarity">
    <text evidence="2">Belongs to the lin-54 family.</text>
</comment>
<dbReference type="GO" id="GO:0000977">
    <property type="term" value="F:RNA polymerase II transcription regulatory region sequence-specific DNA binding"/>
    <property type="evidence" value="ECO:0007669"/>
    <property type="project" value="EnsemblMetazoa"/>
</dbReference>
<dbReference type="SMART" id="SM01114">
    <property type="entry name" value="CXC"/>
    <property type="match status" value="2"/>
</dbReference>
<proteinExistence type="inferred from homology"/>
<dbReference type="GO" id="GO:0040027">
    <property type="term" value="P:negative regulation of vulval development"/>
    <property type="evidence" value="ECO:0007669"/>
    <property type="project" value="EnsemblMetazoa"/>
</dbReference>
<protein>
    <submittedName>
        <fullName evidence="6">CRE-LIN-54 protein</fullName>
    </submittedName>
</protein>
<dbReference type="eggNOG" id="KOG1171">
    <property type="taxonomic scope" value="Eukaryota"/>
</dbReference>
<dbReference type="InterPro" id="IPR028307">
    <property type="entry name" value="Lin-54_fam"/>
</dbReference>
<dbReference type="OrthoDB" id="6283463at2759"/>
<dbReference type="PROSITE" id="PS51634">
    <property type="entry name" value="CRC"/>
    <property type="match status" value="1"/>
</dbReference>
<dbReference type="OMA" id="KDCHNNI"/>
<dbReference type="STRING" id="31234.E3M6B1"/>
<feature type="region of interest" description="Disordered" evidence="4">
    <location>
        <begin position="33"/>
        <end position="61"/>
    </location>
</feature>
<feature type="region of interest" description="Disordered" evidence="4">
    <location>
        <begin position="93"/>
        <end position="115"/>
    </location>
</feature>
<sequence length="433" mass="48648">MNEEEIVYQGEDDYYEESEIYGNYEEDGAEFIEVDGRLVPHNPDQRNRPGPSAPQHSRHGEVSGNFGNWNFLFNIFQTAIKEEPLENASHRLYMPPPRSVQRKPGPSSGGTYDPLRNIPTVPPMYSRPSAHPRPAGLDMGGTDQRKAFNEMKEQVNQVRLKTKKKVYAPGQRKPCNCTKSQCLKLYCDCFANGEFCRDCNCKDCHNNIDYDSQRSKAIRQSLERNPNAFKPKIGIARGGTADIERLHQKGCHCKKSGCLKNYCECYEAKVPCTDRCKCKCCQNTEAYRMTRFKNSGSLPSTNALMSLTNASSTATPDSGPGSVMTDEAGDDYDDMMLPQKPKAEMDPRRFPWYYMTDEVVEAATMCMVAQAEEALNASFSEKMQTEDDKIINMEKLVLREFGRCLEQMITNTTEATIGLESSTTEAGPSTSSS</sequence>
<evidence type="ECO:0000259" key="5">
    <source>
        <dbReference type="PROSITE" id="PS51634"/>
    </source>
</evidence>
<reference evidence="6" key="1">
    <citation type="submission" date="2007-07" db="EMBL/GenBank/DDBJ databases">
        <title>PCAP assembly of the Caenorhabditis remanei genome.</title>
        <authorList>
            <consortium name="The Caenorhabditis remanei Sequencing Consortium"/>
            <person name="Wilson R.K."/>
        </authorList>
    </citation>
    <scope>NUCLEOTIDE SEQUENCE [LARGE SCALE GENOMIC DNA]</scope>
    <source>
        <strain evidence="6">PB4641</strain>
    </source>
</reference>
<dbReference type="Proteomes" id="UP000008281">
    <property type="component" value="Unassembled WGS sequence"/>
</dbReference>
<comment type="subcellular location">
    <subcellularLocation>
        <location evidence="1">Nucleus</location>
    </subcellularLocation>
</comment>
<keyword evidence="3" id="KW-0539">Nucleus</keyword>
<gene>
    <name evidence="6" type="primary">Cre-lin-54</name>
    <name evidence="6" type="ORF">CRE_10288</name>
</gene>
<dbReference type="Pfam" id="PF03638">
    <property type="entry name" value="TCR"/>
    <property type="match status" value="2"/>
</dbReference>
<dbReference type="GO" id="GO:0030849">
    <property type="term" value="C:autosome"/>
    <property type="evidence" value="ECO:0007669"/>
    <property type="project" value="EnsemblMetazoa"/>
</dbReference>